<dbReference type="Proteomes" id="UP001266305">
    <property type="component" value="Unassembled WGS sequence"/>
</dbReference>
<accession>A0ABQ9U3W2</accession>
<dbReference type="EMBL" id="JASSZA010000016">
    <property type="protein sequence ID" value="KAK2091042.1"/>
    <property type="molecule type" value="Genomic_DNA"/>
</dbReference>
<protein>
    <submittedName>
        <fullName evidence="2">Uncharacterized protein</fullName>
    </submittedName>
</protein>
<keyword evidence="3" id="KW-1185">Reference proteome</keyword>
<sequence>MLRLRTHVCAPSPPGASGTYALGTELAVVHFTATPTAGPMQMSGACSDQSSSGVQQPPVNGVTE</sequence>
<name>A0ABQ9U3W2_SAGOE</name>
<evidence type="ECO:0000256" key="1">
    <source>
        <dbReference type="SAM" id="MobiDB-lite"/>
    </source>
</evidence>
<evidence type="ECO:0000313" key="3">
    <source>
        <dbReference type="Proteomes" id="UP001266305"/>
    </source>
</evidence>
<feature type="region of interest" description="Disordered" evidence="1">
    <location>
        <begin position="37"/>
        <end position="64"/>
    </location>
</feature>
<feature type="compositionally biased region" description="Polar residues" evidence="1">
    <location>
        <begin position="44"/>
        <end position="64"/>
    </location>
</feature>
<gene>
    <name evidence="2" type="ORF">P7K49_030326</name>
</gene>
<comment type="caution">
    <text evidence="2">The sequence shown here is derived from an EMBL/GenBank/DDBJ whole genome shotgun (WGS) entry which is preliminary data.</text>
</comment>
<reference evidence="2 3" key="1">
    <citation type="submission" date="2023-05" db="EMBL/GenBank/DDBJ databases">
        <title>B98-5 Cell Line De Novo Hybrid Assembly: An Optical Mapping Approach.</title>
        <authorList>
            <person name="Kananen K."/>
            <person name="Auerbach J.A."/>
            <person name="Kautto E."/>
            <person name="Blachly J.S."/>
        </authorList>
    </citation>
    <scope>NUCLEOTIDE SEQUENCE [LARGE SCALE GENOMIC DNA]</scope>
    <source>
        <strain evidence="2">B95-8</strain>
        <tissue evidence="2">Cell line</tissue>
    </source>
</reference>
<organism evidence="2 3">
    <name type="scientific">Saguinus oedipus</name>
    <name type="common">Cotton-top tamarin</name>
    <name type="synonym">Oedipomidas oedipus</name>
    <dbReference type="NCBI Taxonomy" id="9490"/>
    <lineage>
        <taxon>Eukaryota</taxon>
        <taxon>Metazoa</taxon>
        <taxon>Chordata</taxon>
        <taxon>Craniata</taxon>
        <taxon>Vertebrata</taxon>
        <taxon>Euteleostomi</taxon>
        <taxon>Mammalia</taxon>
        <taxon>Eutheria</taxon>
        <taxon>Euarchontoglires</taxon>
        <taxon>Primates</taxon>
        <taxon>Haplorrhini</taxon>
        <taxon>Platyrrhini</taxon>
        <taxon>Cebidae</taxon>
        <taxon>Callitrichinae</taxon>
        <taxon>Saguinus</taxon>
    </lineage>
</organism>
<evidence type="ECO:0000313" key="2">
    <source>
        <dbReference type="EMBL" id="KAK2091042.1"/>
    </source>
</evidence>
<proteinExistence type="predicted"/>